<dbReference type="AlphaFoldDB" id="A0A7L3UTJ1"/>
<evidence type="ECO:0000256" key="2">
    <source>
        <dbReference type="SAM" id="MobiDB-lite"/>
    </source>
</evidence>
<feature type="region of interest" description="Disordered" evidence="2">
    <location>
        <begin position="143"/>
        <end position="162"/>
    </location>
</feature>
<feature type="coiled-coil region" evidence="1">
    <location>
        <begin position="84"/>
        <end position="119"/>
    </location>
</feature>
<feature type="non-terminal residue" evidence="3">
    <location>
        <position position="1"/>
    </location>
</feature>
<comment type="caution">
    <text evidence="3">The sequence shown here is derived from an EMBL/GenBank/DDBJ whole genome shotgun (WGS) entry which is preliminary data.</text>
</comment>
<reference evidence="3 4" key="1">
    <citation type="submission" date="2019-09" db="EMBL/GenBank/DDBJ databases">
        <title>Bird 10,000 Genomes (B10K) Project - Family phase.</title>
        <authorList>
            <person name="Zhang G."/>
        </authorList>
    </citation>
    <scope>NUCLEOTIDE SEQUENCE [LARGE SCALE GENOMIC DNA]</scope>
    <source>
        <strain evidence="3">OUT-0049</strain>
        <tissue evidence="3">Muscle</tissue>
    </source>
</reference>
<dbReference type="Proteomes" id="UP000553862">
    <property type="component" value="Unassembled WGS sequence"/>
</dbReference>
<name>A0A7L3UTJ1_MOLAT</name>
<feature type="non-terminal residue" evidence="3">
    <location>
        <position position="162"/>
    </location>
</feature>
<sequence length="162" mass="18943">ITPGESKDDVSLPNKDVKEEQDSCPEKELIDEAKEDKDEQKELCSFRMWQVEFFFTTKLFPAFEREIVLRDKIKEKKTQDAELAELRKIQAEELERLIAEKEEEEEEARKQEAAALQESVRLREQASSSWETLLSWRSLQLKKEASKREPSPTKRGSRGSEP</sequence>
<evidence type="ECO:0000256" key="1">
    <source>
        <dbReference type="SAM" id="Coils"/>
    </source>
</evidence>
<keyword evidence="1" id="KW-0175">Coiled coil</keyword>
<organism evidence="3 4">
    <name type="scientific">Molothrus ater</name>
    <name type="common">Brown-headed cowbird</name>
    <dbReference type="NCBI Taxonomy" id="84834"/>
    <lineage>
        <taxon>Eukaryota</taxon>
        <taxon>Metazoa</taxon>
        <taxon>Chordata</taxon>
        <taxon>Craniata</taxon>
        <taxon>Vertebrata</taxon>
        <taxon>Euteleostomi</taxon>
        <taxon>Archelosauria</taxon>
        <taxon>Archosauria</taxon>
        <taxon>Dinosauria</taxon>
        <taxon>Saurischia</taxon>
        <taxon>Theropoda</taxon>
        <taxon>Coelurosauria</taxon>
        <taxon>Aves</taxon>
        <taxon>Neognathae</taxon>
        <taxon>Neoaves</taxon>
        <taxon>Telluraves</taxon>
        <taxon>Australaves</taxon>
        <taxon>Passeriformes</taxon>
        <taxon>Passeroidea</taxon>
        <taxon>Icteridae</taxon>
        <taxon>Molothrus</taxon>
    </lineage>
</organism>
<keyword evidence="4" id="KW-1185">Reference proteome</keyword>
<dbReference type="EMBL" id="VZUF01126012">
    <property type="protein sequence ID" value="NXV55139.1"/>
    <property type="molecule type" value="Genomic_DNA"/>
</dbReference>
<protein>
    <submittedName>
        <fullName evidence="3">RS10B protein</fullName>
    </submittedName>
</protein>
<gene>
    <name evidence="3" type="primary">Rsph10b</name>
    <name evidence="3" type="ORF">MOLATE_R04756</name>
</gene>
<feature type="region of interest" description="Disordered" evidence="2">
    <location>
        <begin position="1"/>
        <end position="35"/>
    </location>
</feature>
<accession>A0A7L3UTJ1</accession>
<evidence type="ECO:0000313" key="4">
    <source>
        <dbReference type="Proteomes" id="UP000553862"/>
    </source>
</evidence>
<proteinExistence type="predicted"/>
<evidence type="ECO:0000313" key="3">
    <source>
        <dbReference type="EMBL" id="NXV55139.1"/>
    </source>
</evidence>